<gene>
    <name evidence="1" type="ORF">A2633_00255</name>
</gene>
<evidence type="ECO:0000313" key="1">
    <source>
        <dbReference type="EMBL" id="OGZ95202.1"/>
    </source>
</evidence>
<comment type="caution">
    <text evidence="1">The sequence shown here is derived from an EMBL/GenBank/DDBJ whole genome shotgun (WGS) entry which is preliminary data.</text>
</comment>
<dbReference type="EMBL" id="MHQC01000016">
    <property type="protein sequence ID" value="OGZ95202.1"/>
    <property type="molecule type" value="Genomic_DNA"/>
</dbReference>
<proteinExistence type="predicted"/>
<name>A0A1G2K6Z7_9BACT</name>
<evidence type="ECO:0000313" key="2">
    <source>
        <dbReference type="Proteomes" id="UP000177152"/>
    </source>
</evidence>
<protein>
    <recommendedName>
        <fullName evidence="3">Response regulatory domain-containing protein</fullName>
    </recommendedName>
</protein>
<organism evidence="1 2">
    <name type="scientific">Candidatus Sungbacteria bacterium RIFCSPHIGHO2_01_FULL_47_32</name>
    <dbReference type="NCBI Taxonomy" id="1802264"/>
    <lineage>
        <taxon>Bacteria</taxon>
        <taxon>Candidatus Sungiibacteriota</taxon>
    </lineage>
</organism>
<accession>A0A1G2K6Z7</accession>
<dbReference type="AlphaFoldDB" id="A0A1G2K6Z7"/>
<dbReference type="Proteomes" id="UP000177152">
    <property type="component" value="Unassembled WGS sequence"/>
</dbReference>
<sequence length="443" mass="49877">MEEYPKTEKEHETLEKEYFDLLLSYNNKSQELKKIAPAGAADEESQWLISHADKERNEIHKRLKVVGLKLGKGDMDVMTDILRQKGSLAEYGLPEFFILDANDMKSRSFNVDIDLRKPQKMKFDKDSYNGIEIDPSSVIIPYVISPQWYDSNYTGGYMAPKDFAIREQKARELAKTAHLQVVDVVDYEYFHDSSVCILGVVVPKDRLQEVMNIVRNNPTKYRVGDDFYSDADKEIILASYQKMIEDELEWGGEEHKKEYWEARKELYGEEPPPSPAESQSFSSATLLEKINEELEVVRPASTKLLKKLPEDIEGTEILKDKIIAMIDDDEDAFEAFIPSLSVATGGRALFIPHGGQSIQELAEEIKATNAEIVLLDYHLSMGIDGAEVAKKLIKNGFRGTVIGFSSDKSAGDMFKRVGAFGAIDKNTNNPGAAIKKLAEIASQ</sequence>
<reference evidence="1 2" key="1">
    <citation type="journal article" date="2016" name="Nat. Commun.">
        <title>Thousands of microbial genomes shed light on interconnected biogeochemical processes in an aquifer system.</title>
        <authorList>
            <person name="Anantharaman K."/>
            <person name="Brown C.T."/>
            <person name="Hug L.A."/>
            <person name="Sharon I."/>
            <person name="Castelle C.J."/>
            <person name="Probst A.J."/>
            <person name="Thomas B.C."/>
            <person name="Singh A."/>
            <person name="Wilkins M.J."/>
            <person name="Karaoz U."/>
            <person name="Brodie E.L."/>
            <person name="Williams K.H."/>
            <person name="Hubbard S.S."/>
            <person name="Banfield J.F."/>
        </authorList>
    </citation>
    <scope>NUCLEOTIDE SEQUENCE [LARGE SCALE GENOMIC DNA]</scope>
</reference>
<dbReference type="Gene3D" id="3.40.50.2300">
    <property type="match status" value="1"/>
</dbReference>
<evidence type="ECO:0008006" key="3">
    <source>
        <dbReference type="Google" id="ProtNLM"/>
    </source>
</evidence>